<feature type="transmembrane region" description="Helical" evidence="6">
    <location>
        <begin position="261"/>
        <end position="280"/>
    </location>
</feature>
<keyword evidence="4 6" id="KW-1133">Transmembrane helix</keyword>
<keyword evidence="3 6" id="KW-0812">Transmembrane</keyword>
<feature type="transmembrane region" description="Helical" evidence="6">
    <location>
        <begin position="218"/>
        <end position="241"/>
    </location>
</feature>
<comment type="caution">
    <text evidence="8">The sequence shown here is derived from an EMBL/GenBank/DDBJ whole genome shotgun (WGS) entry which is preliminary data.</text>
</comment>
<dbReference type="Pfam" id="PF07690">
    <property type="entry name" value="MFS_1"/>
    <property type="match status" value="1"/>
</dbReference>
<feature type="transmembrane region" description="Helical" evidence="6">
    <location>
        <begin position="320"/>
        <end position="337"/>
    </location>
</feature>
<accession>A0A4R7I595</accession>
<evidence type="ECO:0000256" key="2">
    <source>
        <dbReference type="ARBA" id="ARBA00022448"/>
    </source>
</evidence>
<dbReference type="SUPFAM" id="SSF103473">
    <property type="entry name" value="MFS general substrate transporter"/>
    <property type="match status" value="1"/>
</dbReference>
<evidence type="ECO:0000256" key="5">
    <source>
        <dbReference type="ARBA" id="ARBA00023136"/>
    </source>
</evidence>
<reference evidence="8 9" key="1">
    <citation type="submission" date="2019-03" db="EMBL/GenBank/DDBJ databases">
        <title>Sequencing the genomes of 1000 actinobacteria strains.</title>
        <authorList>
            <person name="Klenk H.-P."/>
        </authorList>
    </citation>
    <scope>NUCLEOTIDE SEQUENCE [LARGE SCALE GENOMIC DNA]</scope>
    <source>
        <strain evidence="8 9">DSM 18936</strain>
    </source>
</reference>
<dbReference type="PROSITE" id="PS00216">
    <property type="entry name" value="SUGAR_TRANSPORT_1"/>
    <property type="match status" value="1"/>
</dbReference>
<name>A0A4R7I595_9ACTN</name>
<dbReference type="CDD" id="cd17320">
    <property type="entry name" value="MFS_MdfA_MDR_like"/>
    <property type="match status" value="1"/>
</dbReference>
<dbReference type="RefSeq" id="WP_133870178.1">
    <property type="nucleotide sequence ID" value="NZ_SOAU01000001.1"/>
</dbReference>
<dbReference type="EMBL" id="SOAU01000001">
    <property type="protein sequence ID" value="TDT17926.1"/>
    <property type="molecule type" value="Genomic_DNA"/>
</dbReference>
<proteinExistence type="predicted"/>
<dbReference type="PANTHER" id="PTHR23502:SF132">
    <property type="entry name" value="POLYAMINE TRANSPORTER 2-RELATED"/>
    <property type="match status" value="1"/>
</dbReference>
<organism evidence="8 9">
    <name type="scientific">Ilumatobacter fluminis</name>
    <dbReference type="NCBI Taxonomy" id="467091"/>
    <lineage>
        <taxon>Bacteria</taxon>
        <taxon>Bacillati</taxon>
        <taxon>Actinomycetota</taxon>
        <taxon>Acidimicrobiia</taxon>
        <taxon>Acidimicrobiales</taxon>
        <taxon>Ilumatobacteraceae</taxon>
        <taxon>Ilumatobacter</taxon>
    </lineage>
</organism>
<keyword evidence="2" id="KW-0813">Transport</keyword>
<evidence type="ECO:0000256" key="4">
    <source>
        <dbReference type="ARBA" id="ARBA00022989"/>
    </source>
</evidence>
<feature type="domain" description="Major facilitator superfamily (MFS) profile" evidence="7">
    <location>
        <begin position="22"/>
        <end position="409"/>
    </location>
</feature>
<gene>
    <name evidence="8" type="ORF">BDK89_3539</name>
</gene>
<feature type="transmembrane region" description="Helical" evidence="6">
    <location>
        <begin position="292"/>
        <end position="314"/>
    </location>
</feature>
<feature type="transmembrane region" description="Helical" evidence="6">
    <location>
        <begin position="89"/>
        <end position="109"/>
    </location>
</feature>
<dbReference type="PROSITE" id="PS50850">
    <property type="entry name" value="MFS"/>
    <property type="match status" value="1"/>
</dbReference>
<evidence type="ECO:0000256" key="3">
    <source>
        <dbReference type="ARBA" id="ARBA00022692"/>
    </source>
</evidence>
<feature type="transmembrane region" description="Helical" evidence="6">
    <location>
        <begin position="383"/>
        <end position="401"/>
    </location>
</feature>
<feature type="transmembrane region" description="Helical" evidence="6">
    <location>
        <begin position="349"/>
        <end position="371"/>
    </location>
</feature>
<dbReference type="GO" id="GO:0140115">
    <property type="term" value="P:export across plasma membrane"/>
    <property type="evidence" value="ECO:0007669"/>
    <property type="project" value="UniProtKB-ARBA"/>
</dbReference>
<feature type="transmembrane region" description="Helical" evidence="6">
    <location>
        <begin position="115"/>
        <end position="136"/>
    </location>
</feature>
<dbReference type="GO" id="GO:0042908">
    <property type="term" value="P:xenobiotic transport"/>
    <property type="evidence" value="ECO:0007669"/>
    <property type="project" value="UniProtKB-ARBA"/>
</dbReference>
<comment type="subcellular location">
    <subcellularLocation>
        <location evidence="1">Cell membrane</location>
        <topology evidence="1">Multi-pass membrane protein</topology>
    </subcellularLocation>
</comment>
<feature type="transmembrane region" description="Helical" evidence="6">
    <location>
        <begin position="21"/>
        <end position="44"/>
    </location>
</feature>
<protein>
    <submittedName>
        <fullName evidence="8">DHA1 family bicyclomycin/chloramphenicol resistance-like MFS transporter</fullName>
    </submittedName>
</protein>
<dbReference type="Proteomes" id="UP000294558">
    <property type="component" value="Unassembled WGS sequence"/>
</dbReference>
<feature type="transmembrane region" description="Helical" evidence="6">
    <location>
        <begin position="178"/>
        <end position="197"/>
    </location>
</feature>
<evidence type="ECO:0000256" key="6">
    <source>
        <dbReference type="SAM" id="Phobius"/>
    </source>
</evidence>
<feature type="transmembrane region" description="Helical" evidence="6">
    <location>
        <begin position="148"/>
        <end position="172"/>
    </location>
</feature>
<dbReference type="InterPro" id="IPR005829">
    <property type="entry name" value="Sugar_transporter_CS"/>
</dbReference>
<keyword evidence="9" id="KW-1185">Reference proteome</keyword>
<dbReference type="GO" id="GO:0005886">
    <property type="term" value="C:plasma membrane"/>
    <property type="evidence" value="ECO:0007669"/>
    <property type="project" value="UniProtKB-SubCell"/>
</dbReference>
<evidence type="ECO:0000256" key="1">
    <source>
        <dbReference type="ARBA" id="ARBA00004651"/>
    </source>
</evidence>
<dbReference type="OrthoDB" id="9814303at2"/>
<evidence type="ECO:0000259" key="7">
    <source>
        <dbReference type="PROSITE" id="PS50850"/>
    </source>
</evidence>
<dbReference type="InterPro" id="IPR011701">
    <property type="entry name" value="MFS"/>
</dbReference>
<dbReference type="PANTHER" id="PTHR23502">
    <property type="entry name" value="MAJOR FACILITATOR SUPERFAMILY"/>
    <property type="match status" value="1"/>
</dbReference>
<dbReference type="InterPro" id="IPR036259">
    <property type="entry name" value="MFS_trans_sf"/>
</dbReference>
<dbReference type="InterPro" id="IPR020846">
    <property type="entry name" value="MFS_dom"/>
</dbReference>
<dbReference type="GO" id="GO:0022857">
    <property type="term" value="F:transmembrane transporter activity"/>
    <property type="evidence" value="ECO:0007669"/>
    <property type="project" value="InterPro"/>
</dbReference>
<dbReference type="Gene3D" id="1.20.1720.10">
    <property type="entry name" value="Multidrug resistance protein D"/>
    <property type="match status" value="1"/>
</dbReference>
<evidence type="ECO:0000313" key="9">
    <source>
        <dbReference type="Proteomes" id="UP000294558"/>
    </source>
</evidence>
<dbReference type="AlphaFoldDB" id="A0A4R7I595"/>
<evidence type="ECO:0000313" key="8">
    <source>
        <dbReference type="EMBL" id="TDT17926.1"/>
    </source>
</evidence>
<sequence length="409" mass="43098">MTVVQPPPTAGRAKLTLGSKGFIAVLSMCMAVTALGIDTILPAYDDIRESLDLDPDATEVTGLVTFYFMGNSLGLLPAGLLSDRFGRKAVMWGGLALYIAGAIGSVLAPSLGVMFVFRFIWGLGGAGPRVASLAMIRDGFSGEQMARQMSLAMAVFLLVPAVGPALSAGVLAISSWEWVFWMCAIAAGVVATLVTRLPETLADESRRPLAARSVGRSLRTVFATPGTAWYLLSLTALFGVFMSYLATSELIIDQTYDLQSWFPLFFGGIALVMLGAMLVNSRFVERLGLRRLLGMAFVASIVSIVALLVTSLATGGEPPFWLFVVLISAVLFCQQMLIPNINAAAMRPLAEVAGTGAAVLGMVSGALGAVIGELINRQFDGTITPLSIGFVVSGAIAFAAWRRAEQAVG</sequence>
<feature type="transmembrane region" description="Helical" evidence="6">
    <location>
        <begin position="64"/>
        <end position="82"/>
    </location>
</feature>
<keyword evidence="5 6" id="KW-0472">Membrane</keyword>